<feature type="region of interest" description="Disordered" evidence="5">
    <location>
        <begin position="856"/>
        <end position="918"/>
    </location>
</feature>
<dbReference type="AlphaFoldDB" id="A0A9N8E9E9"/>
<protein>
    <submittedName>
        <fullName evidence="7">Activated protein kinase kinase kinase 7</fullName>
    </submittedName>
</protein>
<dbReference type="OrthoDB" id="104655at2759"/>
<feature type="compositionally biased region" description="Basic and acidic residues" evidence="5">
    <location>
        <begin position="272"/>
        <end position="282"/>
    </location>
</feature>
<feature type="compositionally biased region" description="Low complexity" evidence="5">
    <location>
        <begin position="161"/>
        <end position="179"/>
    </location>
</feature>
<feature type="compositionally biased region" description="Basic and acidic residues" evidence="5">
    <location>
        <begin position="875"/>
        <end position="903"/>
    </location>
</feature>
<dbReference type="InterPro" id="IPR051681">
    <property type="entry name" value="Ser/Thr_Kinases-Pseudokinases"/>
</dbReference>
<evidence type="ECO:0000256" key="3">
    <source>
        <dbReference type="ARBA" id="ARBA00022777"/>
    </source>
</evidence>
<dbReference type="Gene3D" id="1.10.510.10">
    <property type="entry name" value="Transferase(Phosphotransferase) domain 1"/>
    <property type="match status" value="1"/>
</dbReference>
<feature type="compositionally biased region" description="Polar residues" evidence="5">
    <location>
        <begin position="43"/>
        <end position="54"/>
    </location>
</feature>
<dbReference type="InterPro" id="IPR011009">
    <property type="entry name" value="Kinase-like_dom_sf"/>
</dbReference>
<feature type="compositionally biased region" description="Polar residues" evidence="5">
    <location>
        <begin position="449"/>
        <end position="461"/>
    </location>
</feature>
<feature type="compositionally biased region" description="Basic residues" evidence="5">
    <location>
        <begin position="133"/>
        <end position="142"/>
    </location>
</feature>
<feature type="region of interest" description="Disordered" evidence="5">
    <location>
        <begin position="272"/>
        <end position="295"/>
    </location>
</feature>
<dbReference type="Pfam" id="PF00069">
    <property type="entry name" value="Pkinase"/>
    <property type="match status" value="2"/>
</dbReference>
<accession>A0A9N8E9E9</accession>
<feature type="compositionally biased region" description="Basic residues" evidence="5">
    <location>
        <begin position="707"/>
        <end position="719"/>
    </location>
</feature>
<feature type="domain" description="Protein kinase" evidence="6">
    <location>
        <begin position="230"/>
        <end position="596"/>
    </location>
</feature>
<dbReference type="SMART" id="SM00220">
    <property type="entry name" value="S_TKc"/>
    <property type="match status" value="1"/>
</dbReference>
<dbReference type="GO" id="GO:0004674">
    <property type="term" value="F:protein serine/threonine kinase activity"/>
    <property type="evidence" value="ECO:0007669"/>
    <property type="project" value="TreeGrafter"/>
</dbReference>
<reference evidence="7" key="1">
    <citation type="submission" date="2020-06" db="EMBL/GenBank/DDBJ databases">
        <authorList>
            <consortium name="Plant Systems Biology data submission"/>
        </authorList>
    </citation>
    <scope>NUCLEOTIDE SEQUENCE</scope>
    <source>
        <strain evidence="7">D6</strain>
    </source>
</reference>
<dbReference type="GO" id="GO:0005524">
    <property type="term" value="F:ATP binding"/>
    <property type="evidence" value="ECO:0007669"/>
    <property type="project" value="UniProtKB-KW"/>
</dbReference>
<dbReference type="InterPro" id="IPR000719">
    <property type="entry name" value="Prot_kinase_dom"/>
</dbReference>
<keyword evidence="3 7" id="KW-0418">Kinase</keyword>
<proteinExistence type="predicted"/>
<gene>
    <name evidence="7" type="ORF">SEMRO_818_G206970.1</name>
</gene>
<keyword evidence="1" id="KW-0808">Transferase</keyword>
<keyword evidence="2" id="KW-0547">Nucleotide-binding</keyword>
<feature type="region of interest" description="Disordered" evidence="5">
    <location>
        <begin position="662"/>
        <end position="722"/>
    </location>
</feature>
<name>A0A9N8E9E9_9STRA</name>
<organism evidence="7 8">
    <name type="scientific">Seminavis robusta</name>
    <dbReference type="NCBI Taxonomy" id="568900"/>
    <lineage>
        <taxon>Eukaryota</taxon>
        <taxon>Sar</taxon>
        <taxon>Stramenopiles</taxon>
        <taxon>Ochrophyta</taxon>
        <taxon>Bacillariophyta</taxon>
        <taxon>Bacillariophyceae</taxon>
        <taxon>Bacillariophycidae</taxon>
        <taxon>Naviculales</taxon>
        <taxon>Naviculaceae</taxon>
        <taxon>Seminavis</taxon>
    </lineage>
</organism>
<sequence>MRETSLDDHVDHADNSALNGSHFAHDTSLRLLQKDIGNRSRQPDATATTMASECSRNELEDEAARIGRQTHADREDESNTTDQEEKKLEDETKEVGDISFREDHTTSKKRVDMDHVDSSASIRIDAPPPLKHPNQKNTRRHGGPKDYLRRMNPGAAANTQACPPVAGPPGVTVPGASSSAPKKSGTSWWERVVVQRSSYVIEDLVEQYTADSSFLHSEPLPVAWLDRIEIETGELLGAGTYSNVYKVKNLHLLPDFLGDHSEQNKLRRELEANEKVVDEPTKGDAASSPAATTKPSTTRYAIKHLKAELLQNSKLFEAAAADLLMEGKFLSRLSHPNILRLRGMALGGTSTFAATGLYDSYFLVVDQLKETLIQRIHRWKVQGSTDQYRSSMVLYKLRLAVQVASALAYLHERRLVFRDLKPHNIGIREDGTVQLFDFGFCRELPNPDSSLTPGQVPSSGSGARRMKSASHVSLSPSKSPGADEDEEELLYCMSGKGTLLYMASEVLSSRCYNQKADVYSWAMVTYELLTLQKPFAVGSIEQHKKSVCERGQRPPLHHLRWLSMGVKELLQHAWQADVQARWHMRDVKDCLGELILELESNRMDFSKEASFSSYTAAPNSKGYLCQGIELDDIILDFTNTVQTRYDYIAKSIFCQPGSPAHIKESKTATSESNIGSRASAASNSKSVASKTPVSVDKKKEAAATTKKPAKAPKRPPRGRPRYEEQKDLRFAATAGSISTAIFGHATTQRLPQTSERFLMASLCMNSVRLTAAKNRRVAASTVTVPHSTYPRAVAPSWNAGPQPQLQRASMQKLELESTIEVTGESAESTSVQDKSGELGGKLETIKSDDPILAERVKNDNLQTIQSEDGYEDVSLEERGSKSHGDSARAQETERKGPDEEPSKHQGAGQPYVASTASV</sequence>
<feature type="compositionally biased region" description="Basic and acidic residues" evidence="5">
    <location>
        <begin position="83"/>
        <end position="117"/>
    </location>
</feature>
<feature type="region of interest" description="Disordered" evidence="5">
    <location>
        <begin position="449"/>
        <end position="483"/>
    </location>
</feature>
<feature type="compositionally biased region" description="Basic and acidic residues" evidence="5">
    <location>
        <begin position="55"/>
        <end position="74"/>
    </location>
</feature>
<dbReference type="PROSITE" id="PS50011">
    <property type="entry name" value="PROTEIN_KINASE_DOM"/>
    <property type="match status" value="1"/>
</dbReference>
<dbReference type="EMBL" id="CAICTM010000817">
    <property type="protein sequence ID" value="CAB9516962.1"/>
    <property type="molecule type" value="Genomic_DNA"/>
</dbReference>
<dbReference type="SUPFAM" id="SSF56112">
    <property type="entry name" value="Protein kinase-like (PK-like)"/>
    <property type="match status" value="1"/>
</dbReference>
<feature type="region of interest" description="Disordered" evidence="5">
    <location>
        <begin position="1"/>
        <end position="186"/>
    </location>
</feature>
<evidence type="ECO:0000256" key="2">
    <source>
        <dbReference type="ARBA" id="ARBA00022741"/>
    </source>
</evidence>
<evidence type="ECO:0000256" key="1">
    <source>
        <dbReference type="ARBA" id="ARBA00022679"/>
    </source>
</evidence>
<evidence type="ECO:0000313" key="7">
    <source>
        <dbReference type="EMBL" id="CAB9516962.1"/>
    </source>
</evidence>
<evidence type="ECO:0000256" key="4">
    <source>
        <dbReference type="ARBA" id="ARBA00022840"/>
    </source>
</evidence>
<keyword evidence="8" id="KW-1185">Reference proteome</keyword>
<evidence type="ECO:0000256" key="5">
    <source>
        <dbReference type="SAM" id="MobiDB-lite"/>
    </source>
</evidence>
<feature type="compositionally biased region" description="Basic and acidic residues" evidence="5">
    <location>
        <begin position="1"/>
        <end position="14"/>
    </location>
</feature>
<evidence type="ECO:0000259" key="6">
    <source>
        <dbReference type="PROSITE" id="PS50011"/>
    </source>
</evidence>
<dbReference type="Gene3D" id="3.30.200.20">
    <property type="entry name" value="Phosphorylase Kinase, domain 1"/>
    <property type="match status" value="1"/>
</dbReference>
<feature type="region of interest" description="Disordered" evidence="5">
    <location>
        <begin position="821"/>
        <end position="842"/>
    </location>
</feature>
<dbReference type="PANTHER" id="PTHR44329:SF288">
    <property type="entry name" value="MITOGEN-ACTIVATED PROTEIN KINASE KINASE KINASE 20"/>
    <property type="match status" value="1"/>
</dbReference>
<evidence type="ECO:0000313" key="8">
    <source>
        <dbReference type="Proteomes" id="UP001153069"/>
    </source>
</evidence>
<feature type="compositionally biased region" description="Basic and acidic residues" evidence="5">
    <location>
        <begin position="23"/>
        <end position="42"/>
    </location>
</feature>
<keyword evidence="4" id="KW-0067">ATP-binding</keyword>
<feature type="compositionally biased region" description="Low complexity" evidence="5">
    <location>
        <begin position="676"/>
        <end position="689"/>
    </location>
</feature>
<comment type="caution">
    <text evidence="7">The sequence shown here is derived from an EMBL/GenBank/DDBJ whole genome shotgun (WGS) entry which is preliminary data.</text>
</comment>
<dbReference type="Proteomes" id="UP001153069">
    <property type="component" value="Unassembled WGS sequence"/>
</dbReference>
<feature type="compositionally biased region" description="Low complexity" evidence="5">
    <location>
        <begin position="285"/>
        <end position="295"/>
    </location>
</feature>
<dbReference type="PANTHER" id="PTHR44329">
    <property type="entry name" value="SERINE/THREONINE-PROTEIN KINASE TNNI3K-RELATED"/>
    <property type="match status" value="1"/>
</dbReference>